<dbReference type="Gene3D" id="3.90.1750.10">
    <property type="entry name" value="Hect, E3 ligase catalytic domains"/>
    <property type="match status" value="1"/>
</dbReference>
<dbReference type="Gene3D" id="3.30.2410.10">
    <property type="entry name" value="Hect, E3 ligase catalytic domain"/>
    <property type="match status" value="1"/>
</dbReference>
<dbReference type="Pfam" id="PF00632">
    <property type="entry name" value="HECT"/>
    <property type="match status" value="1"/>
</dbReference>
<comment type="caution">
    <text evidence="10">The sequence shown here is derived from an EMBL/GenBank/DDBJ whole genome shotgun (WGS) entry which is preliminary data.</text>
</comment>
<dbReference type="PANTHER" id="PTHR45700:SF2">
    <property type="entry name" value="UBIQUITIN-PROTEIN LIGASE E3C"/>
    <property type="match status" value="1"/>
</dbReference>
<evidence type="ECO:0000256" key="2">
    <source>
        <dbReference type="ARBA" id="ARBA00004906"/>
    </source>
</evidence>
<evidence type="ECO:0000256" key="1">
    <source>
        <dbReference type="ARBA" id="ARBA00000885"/>
    </source>
</evidence>
<dbReference type="InterPro" id="IPR044611">
    <property type="entry name" value="E3A/B/C-like"/>
</dbReference>
<dbReference type="SUPFAM" id="SSF56204">
    <property type="entry name" value="Hect, E3 ligase catalytic domain"/>
    <property type="match status" value="1"/>
</dbReference>
<comment type="catalytic activity">
    <reaction evidence="1">
        <text>S-ubiquitinyl-[E2 ubiquitin-conjugating enzyme]-L-cysteine + [acceptor protein]-L-lysine = [E2 ubiquitin-conjugating enzyme]-L-cysteine + N(6)-ubiquitinyl-[acceptor protein]-L-lysine.</text>
        <dbReference type="EC" id="2.3.2.26"/>
    </reaction>
</comment>
<accession>A0AAN8W9P0</accession>
<proteinExistence type="inferred from homology"/>
<dbReference type="Gene3D" id="3.30.2160.10">
    <property type="entry name" value="Hect, E3 ligase catalytic domain"/>
    <property type="match status" value="1"/>
</dbReference>
<evidence type="ECO:0000313" key="11">
    <source>
        <dbReference type="Proteomes" id="UP001370490"/>
    </source>
</evidence>
<dbReference type="InterPro" id="IPR000569">
    <property type="entry name" value="HECT_dom"/>
</dbReference>
<evidence type="ECO:0000256" key="6">
    <source>
        <dbReference type="ARBA" id="ARBA00057703"/>
    </source>
</evidence>
<sequence>MDERRRHQVSLRGASAREISRDALLEKVSHERELRNYTRRATAAALFIQRVWRRYNSTRIVAMRLKGEWEALVKDHDNVYMTRTWISNSILRPFLFFVTFLSFQCQRNEGDVDCIRNGFQILMESIASTDPNKNFCSLATGTLEERRIWTYQAKRLICFCSFILGECDSSRSQCQEIVMLASSAMRLLVILTDPKGWKGINNEDLNDANKAANDLVQFLGSSQSGFYLSIRRYICKLDASFSSPVKGVVQSDDGFLVAASAITLALRPFHITNLDRKDCHLSDSQSAAEQFFVLLLTIPWFPQRIPTVLVPALRHKSVLTPCFRSLMVLKEKMLVEIAKIDQYKTPIKVIPPVGWALANIVYLAIDGERNSVEPQRFTQGFDLMSYVHVGIILLENLLTFLEDVGSIKQDDEPCDDTAEAAAEPLGVILRQTEVTFGSAKMSFIDLFRPVCQQWHLMDLLAASKKDASRSSVSPQKTNFDHPRKLELLDIIYFYSHMLQIFSILNPMVGSLPLLNILSFTPRFLVNLWIVLEDSLSLKEHDFVIKDDRRQNKVSSIDGAFEKIQKRSFKDGSNKWVNVLHKITGKSPADVDHLDSYAQPGPSRVDEDTIDAWHIEPLRRGPQGVSKDISCLLHLFCASYSHLLLVLDDIEFYEKQIPFTLEQQRKIAAMLNTLVYNGLTNNSGQHGRAIMRTAIRCLHLLYERDCRHQFCPPALWLSPAKKNRPPVATAARAHDVLSADMRSEDASDFPSVGSVITTTPHVFPFEERVQMFRELIKMDKVSRRMAGEVSGPGPGSVEIVVRRGHIVEDGFQQLNSLGSKLKSSIHVSFVSECGLPEAGLDYGGLSKEFLTDLSKAAFSPEYGLFSQTSTSDRHLIPNTAARFLENGIQMIEFLGRVVGKALYEGILLDYSFSHIFVQKLLGRYSFVDELSTLDPELYRNLMFVKHYDGDVKELSLDFTVMEELFGKQHVIELKPGGKDVPVTNENKLQYVHAIADYKLNRQILPFSNAFYRGLTDLIFPSWLKLFNASEFNQLLSGGNHDIDIDDLRRNTRYTGGYSESSRTVKLFWEVITGFEPKERCLLLKFVTSCSRAPLLGFKYLQPTFTIHKVACDVPLWATIAGQDVDRLPSASTCYNTLKLPTYKRPSTLRAKLLYAINSNAGFELS</sequence>
<comment type="function">
    <text evidence="6">Probable E3 ubiquitin-protein ligase which mediates ubiquitination and subsequent proteasomal degradation of target proteins.</text>
</comment>
<dbReference type="SMART" id="SM00119">
    <property type="entry name" value="HECTc"/>
    <property type="match status" value="1"/>
</dbReference>
<dbReference type="EC" id="2.3.2.26" evidence="3"/>
<evidence type="ECO:0000256" key="5">
    <source>
        <dbReference type="ARBA" id="ARBA00022786"/>
    </source>
</evidence>
<evidence type="ECO:0000256" key="4">
    <source>
        <dbReference type="ARBA" id="ARBA00022679"/>
    </source>
</evidence>
<evidence type="ECO:0000256" key="3">
    <source>
        <dbReference type="ARBA" id="ARBA00012485"/>
    </source>
</evidence>
<dbReference type="PROSITE" id="PS50237">
    <property type="entry name" value="HECT"/>
    <property type="match status" value="1"/>
</dbReference>
<keyword evidence="11" id="KW-1185">Reference proteome</keyword>
<dbReference type="Proteomes" id="UP001370490">
    <property type="component" value="Unassembled WGS sequence"/>
</dbReference>
<dbReference type="GO" id="GO:0061630">
    <property type="term" value="F:ubiquitin protein ligase activity"/>
    <property type="evidence" value="ECO:0007669"/>
    <property type="project" value="UniProtKB-EC"/>
</dbReference>
<evidence type="ECO:0000313" key="10">
    <source>
        <dbReference type="EMBL" id="KAK6943931.1"/>
    </source>
</evidence>
<comment type="similarity">
    <text evidence="7">Belongs to the UPL family.</text>
</comment>
<feature type="active site" description="Glycyl thioester intermediate" evidence="8">
    <location>
        <position position="1132"/>
    </location>
</feature>
<dbReference type="InterPro" id="IPR035983">
    <property type="entry name" value="Hect_E3_ubiquitin_ligase"/>
</dbReference>
<dbReference type="GO" id="GO:0000209">
    <property type="term" value="P:protein polyubiquitination"/>
    <property type="evidence" value="ECO:0007669"/>
    <property type="project" value="InterPro"/>
</dbReference>
<keyword evidence="5 8" id="KW-0833">Ubl conjugation pathway</keyword>
<evidence type="ECO:0000259" key="9">
    <source>
        <dbReference type="PROSITE" id="PS50237"/>
    </source>
</evidence>
<dbReference type="CDD" id="cd00078">
    <property type="entry name" value="HECTc"/>
    <property type="match status" value="1"/>
</dbReference>
<feature type="domain" description="HECT" evidence="9">
    <location>
        <begin position="820"/>
        <end position="1164"/>
    </location>
</feature>
<keyword evidence="4" id="KW-0808">Transferase</keyword>
<dbReference type="EMBL" id="JBAMMX010000003">
    <property type="protein sequence ID" value="KAK6943931.1"/>
    <property type="molecule type" value="Genomic_DNA"/>
</dbReference>
<dbReference type="PANTHER" id="PTHR45700">
    <property type="entry name" value="UBIQUITIN-PROTEIN LIGASE E3C"/>
    <property type="match status" value="1"/>
</dbReference>
<dbReference type="FunFam" id="3.30.2160.10:FF:000002">
    <property type="entry name" value="Putative Ubiquitin-protein ligase E3C"/>
    <property type="match status" value="1"/>
</dbReference>
<protein>
    <recommendedName>
        <fullName evidence="3">HECT-type E3 ubiquitin transferase</fullName>
        <ecNumber evidence="3">2.3.2.26</ecNumber>
    </recommendedName>
</protein>
<evidence type="ECO:0000256" key="7">
    <source>
        <dbReference type="ARBA" id="ARBA00061247"/>
    </source>
</evidence>
<dbReference type="AlphaFoldDB" id="A0AAN8W9P0"/>
<comment type="pathway">
    <text evidence="2">Protein modification; protein ubiquitination.</text>
</comment>
<gene>
    <name evidence="10" type="ORF">RJ641_025033</name>
</gene>
<reference evidence="10 11" key="1">
    <citation type="submission" date="2023-12" db="EMBL/GenBank/DDBJ databases">
        <title>A high-quality genome assembly for Dillenia turbinata (Dilleniales).</title>
        <authorList>
            <person name="Chanderbali A."/>
        </authorList>
    </citation>
    <scope>NUCLEOTIDE SEQUENCE [LARGE SCALE GENOMIC DNA]</scope>
    <source>
        <strain evidence="10">LSX21</strain>
        <tissue evidence="10">Leaf</tissue>
    </source>
</reference>
<dbReference type="GO" id="GO:0006511">
    <property type="term" value="P:ubiquitin-dependent protein catabolic process"/>
    <property type="evidence" value="ECO:0007669"/>
    <property type="project" value="TreeGrafter"/>
</dbReference>
<name>A0AAN8W9P0_9MAGN</name>
<organism evidence="10 11">
    <name type="scientific">Dillenia turbinata</name>
    <dbReference type="NCBI Taxonomy" id="194707"/>
    <lineage>
        <taxon>Eukaryota</taxon>
        <taxon>Viridiplantae</taxon>
        <taxon>Streptophyta</taxon>
        <taxon>Embryophyta</taxon>
        <taxon>Tracheophyta</taxon>
        <taxon>Spermatophyta</taxon>
        <taxon>Magnoliopsida</taxon>
        <taxon>eudicotyledons</taxon>
        <taxon>Gunneridae</taxon>
        <taxon>Pentapetalae</taxon>
        <taxon>Dilleniales</taxon>
        <taxon>Dilleniaceae</taxon>
        <taxon>Dillenia</taxon>
    </lineage>
</organism>
<evidence type="ECO:0000256" key="8">
    <source>
        <dbReference type="PROSITE-ProRule" id="PRU00104"/>
    </source>
</evidence>
<dbReference type="FunFam" id="3.30.2410.10:FF:000017">
    <property type="entry name" value="E3 ubiquitin-protein ligase UPL7"/>
    <property type="match status" value="1"/>
</dbReference>